<comment type="subcellular location">
    <subcellularLocation>
        <location evidence="1">Nucleus</location>
    </subcellularLocation>
</comment>
<gene>
    <name evidence="7" type="ORF">RND81_14G076700</name>
</gene>
<comment type="caution">
    <text evidence="7">The sequence shown here is derived from an EMBL/GenBank/DDBJ whole genome shotgun (WGS) entry which is preliminary data.</text>
</comment>
<accession>A0AAW1GTN5</accession>
<name>A0AAW1GTN5_SAPOF</name>
<evidence type="ECO:0000256" key="2">
    <source>
        <dbReference type="ARBA" id="ARBA00023015"/>
    </source>
</evidence>
<dbReference type="GO" id="GO:0046983">
    <property type="term" value="F:protein dimerization activity"/>
    <property type="evidence" value="ECO:0007669"/>
    <property type="project" value="InterPro"/>
</dbReference>
<dbReference type="PRINTS" id="PR00404">
    <property type="entry name" value="MADSDOMAIN"/>
</dbReference>
<dbReference type="GO" id="GO:0000981">
    <property type="term" value="F:DNA-binding transcription factor activity, RNA polymerase II-specific"/>
    <property type="evidence" value="ECO:0007669"/>
    <property type="project" value="InterPro"/>
</dbReference>
<dbReference type="InterPro" id="IPR033897">
    <property type="entry name" value="SRF-like_MADS-box"/>
</dbReference>
<keyword evidence="3" id="KW-0238">DNA-binding</keyword>
<dbReference type="Gene3D" id="3.40.1810.10">
    <property type="entry name" value="Transcription factor, MADS-box"/>
    <property type="match status" value="1"/>
</dbReference>
<protein>
    <recommendedName>
        <fullName evidence="6">MADS-box domain-containing protein</fullName>
    </recommendedName>
</protein>
<evidence type="ECO:0000256" key="1">
    <source>
        <dbReference type="ARBA" id="ARBA00004123"/>
    </source>
</evidence>
<proteinExistence type="predicted"/>
<organism evidence="7 8">
    <name type="scientific">Saponaria officinalis</name>
    <name type="common">Common soapwort</name>
    <name type="synonym">Lychnis saponaria</name>
    <dbReference type="NCBI Taxonomy" id="3572"/>
    <lineage>
        <taxon>Eukaryota</taxon>
        <taxon>Viridiplantae</taxon>
        <taxon>Streptophyta</taxon>
        <taxon>Embryophyta</taxon>
        <taxon>Tracheophyta</taxon>
        <taxon>Spermatophyta</taxon>
        <taxon>Magnoliopsida</taxon>
        <taxon>eudicotyledons</taxon>
        <taxon>Gunneridae</taxon>
        <taxon>Pentapetalae</taxon>
        <taxon>Caryophyllales</taxon>
        <taxon>Caryophyllaceae</taxon>
        <taxon>Caryophylleae</taxon>
        <taxon>Saponaria</taxon>
    </lineage>
</organism>
<dbReference type="EMBL" id="JBDFQZ010000014">
    <property type="protein sequence ID" value="KAK9664912.1"/>
    <property type="molecule type" value="Genomic_DNA"/>
</dbReference>
<dbReference type="InterPro" id="IPR002100">
    <property type="entry name" value="TF_MADSbox"/>
</dbReference>
<reference evidence="7" key="1">
    <citation type="submission" date="2024-03" db="EMBL/GenBank/DDBJ databases">
        <title>WGS assembly of Saponaria officinalis var. Norfolk2.</title>
        <authorList>
            <person name="Jenkins J."/>
            <person name="Shu S."/>
            <person name="Grimwood J."/>
            <person name="Barry K."/>
            <person name="Goodstein D."/>
            <person name="Schmutz J."/>
            <person name="Leebens-Mack J."/>
            <person name="Osbourn A."/>
        </authorList>
    </citation>
    <scope>NUCLEOTIDE SEQUENCE [LARGE SCALE GENOMIC DNA]</scope>
    <source>
        <strain evidence="7">JIC</strain>
    </source>
</reference>
<evidence type="ECO:0000256" key="5">
    <source>
        <dbReference type="ARBA" id="ARBA00023242"/>
    </source>
</evidence>
<dbReference type="Pfam" id="PF00319">
    <property type="entry name" value="SRF-TF"/>
    <property type="match status" value="1"/>
</dbReference>
<evidence type="ECO:0000256" key="3">
    <source>
        <dbReference type="ARBA" id="ARBA00023125"/>
    </source>
</evidence>
<dbReference type="SUPFAM" id="SSF55455">
    <property type="entry name" value="SRF-like"/>
    <property type="match status" value="1"/>
</dbReference>
<evidence type="ECO:0000259" key="6">
    <source>
        <dbReference type="PROSITE" id="PS50066"/>
    </source>
</evidence>
<dbReference type="GO" id="GO:0000987">
    <property type="term" value="F:cis-regulatory region sequence-specific DNA binding"/>
    <property type="evidence" value="ECO:0007669"/>
    <property type="project" value="InterPro"/>
</dbReference>
<dbReference type="PROSITE" id="PS50066">
    <property type="entry name" value="MADS_BOX_2"/>
    <property type="match status" value="1"/>
</dbReference>
<dbReference type="GO" id="GO:0005634">
    <property type="term" value="C:nucleus"/>
    <property type="evidence" value="ECO:0007669"/>
    <property type="project" value="UniProtKB-SubCell"/>
</dbReference>
<keyword evidence="8" id="KW-1185">Reference proteome</keyword>
<dbReference type="CDD" id="cd00266">
    <property type="entry name" value="MADS_SRF_like"/>
    <property type="match status" value="1"/>
</dbReference>
<feature type="domain" description="MADS-box" evidence="6">
    <location>
        <begin position="1"/>
        <end position="49"/>
    </location>
</feature>
<evidence type="ECO:0000313" key="8">
    <source>
        <dbReference type="Proteomes" id="UP001443914"/>
    </source>
</evidence>
<keyword evidence="4" id="KW-0804">Transcription</keyword>
<dbReference type="AlphaFoldDB" id="A0AAW1GTN5"/>
<dbReference type="InterPro" id="IPR050142">
    <property type="entry name" value="MADS-box/MEF2_TF"/>
</dbReference>
<dbReference type="SMART" id="SM00432">
    <property type="entry name" value="MADS"/>
    <property type="match status" value="1"/>
</dbReference>
<keyword evidence="2" id="KW-0805">Transcription regulation</keyword>
<dbReference type="GO" id="GO:0045944">
    <property type="term" value="P:positive regulation of transcription by RNA polymerase II"/>
    <property type="evidence" value="ECO:0007669"/>
    <property type="project" value="InterPro"/>
</dbReference>
<sequence length="212" mass="24715">MARTKVKLQFIMNDTIRRVTYNKRVKSLLKKSEELSVLCGVDVCTIIYGIYDQTPRVWPPSATDAVSILTKKIEKFDINQSKRKFGQKEFLKQFKENTIKKILRRRRRNIEHVMENTIGDILTGKPVEEVPKEDMDILKWVIDDKLRAFQHQIRLLEGTNTNVSPVDLYDPNPNVNLNNSLFGNEMIVGSANNIPFEAYVQPFNMPQYYHQP</sequence>
<keyword evidence="5" id="KW-0539">Nucleus</keyword>
<dbReference type="PANTHER" id="PTHR48019">
    <property type="entry name" value="SERUM RESPONSE FACTOR HOMOLOG"/>
    <property type="match status" value="1"/>
</dbReference>
<evidence type="ECO:0000313" key="7">
    <source>
        <dbReference type="EMBL" id="KAK9664912.1"/>
    </source>
</evidence>
<dbReference type="Proteomes" id="UP001443914">
    <property type="component" value="Unassembled WGS sequence"/>
</dbReference>
<evidence type="ECO:0000256" key="4">
    <source>
        <dbReference type="ARBA" id="ARBA00023163"/>
    </source>
</evidence>
<dbReference type="InterPro" id="IPR036879">
    <property type="entry name" value="TF_MADSbox_sf"/>
</dbReference>